<evidence type="ECO:0000256" key="1">
    <source>
        <dbReference type="SAM" id="Phobius"/>
    </source>
</evidence>
<feature type="transmembrane region" description="Helical" evidence="1">
    <location>
        <begin position="155"/>
        <end position="180"/>
    </location>
</feature>
<evidence type="ECO:0000313" key="3">
    <source>
        <dbReference type="Proteomes" id="UP000071859"/>
    </source>
</evidence>
<feature type="transmembrane region" description="Helical" evidence="1">
    <location>
        <begin position="389"/>
        <end position="412"/>
    </location>
</feature>
<feature type="transmembrane region" description="Helical" evidence="1">
    <location>
        <begin position="352"/>
        <end position="377"/>
    </location>
</feature>
<feature type="transmembrane region" description="Helical" evidence="1">
    <location>
        <begin position="209"/>
        <end position="228"/>
    </location>
</feature>
<keyword evidence="1" id="KW-1133">Transmembrane helix</keyword>
<comment type="caution">
    <text evidence="2">The sequence shown here is derived from an EMBL/GenBank/DDBJ whole genome shotgun (WGS) entry which is preliminary data.</text>
</comment>
<keyword evidence="1" id="KW-0472">Membrane</keyword>
<keyword evidence="3" id="KW-1185">Reference proteome</keyword>
<feature type="transmembrane region" description="Helical" evidence="1">
    <location>
        <begin position="70"/>
        <end position="94"/>
    </location>
</feature>
<evidence type="ECO:0000313" key="2">
    <source>
        <dbReference type="EMBL" id="SAL05607.1"/>
    </source>
</evidence>
<feature type="transmembrane region" description="Helical" evidence="1">
    <location>
        <begin position="40"/>
        <end position="58"/>
    </location>
</feature>
<keyword evidence="1" id="KW-0812">Transmembrane</keyword>
<name>A0A158EI86_9BURK</name>
<dbReference type="PANTHER" id="PTHR41983:SF2">
    <property type="entry name" value="SHORT-CHAIN FATTY ACID TRANSPORTER-RELATED"/>
    <property type="match status" value="1"/>
</dbReference>
<sequence>MLENLSKSAAQHVEAENEGLLSSLSARLIGAFERYMPDPFIVAILLTALTAALSLAFAPKATPTSVLAAWYKGLFDISGFAFLIALMLVTGYALSESPPVERFLSRVASAPRCVFSALLLAIFASALASMIHWALGLVVAGRLCRELTRNVRVDAAWLVAAAYSGFTLFSSGFSSAIYLISNTHGSNMNVVERLMGFTLPLSRTLLSNLNLSIIIALLITLPAVFWVARPRALADSPDAPDSGPDASETTHTGRTARSTFAEWLATSCVVNVFFALLCVAYFVSHGLPFDFVSVVVLFLVGGMVLHWTPRAYVASINRAARLTGPILLQFPIYGGIMGIVLSTGLADRIAELVIAVASPATLPLVTYLSSIVISLFVPSAGGHWAVQGPFVISAANHLHAPLAATIIGVAVGEGTGDMIQPMWLLPVIAITGVNIRRVMGFTTIAFIPMTLVSGLLLLLPFLHS</sequence>
<proteinExistence type="predicted"/>
<dbReference type="PANTHER" id="PTHR41983">
    <property type="entry name" value="SHORT-CHAIN FATTY ACID TRANSPORTER-RELATED"/>
    <property type="match status" value="1"/>
</dbReference>
<protein>
    <submittedName>
        <fullName evidence="2">Short-chain fatty acid transporter</fullName>
    </submittedName>
</protein>
<dbReference type="Pfam" id="PF02667">
    <property type="entry name" value="SCFA_trans"/>
    <property type="match status" value="1"/>
</dbReference>
<dbReference type="GO" id="GO:0005886">
    <property type="term" value="C:plasma membrane"/>
    <property type="evidence" value="ECO:0007669"/>
    <property type="project" value="TreeGrafter"/>
</dbReference>
<dbReference type="Proteomes" id="UP000071859">
    <property type="component" value="Unassembled WGS sequence"/>
</dbReference>
<accession>A0A158EI86</accession>
<dbReference type="AlphaFoldDB" id="A0A158EI86"/>
<reference evidence="2" key="1">
    <citation type="submission" date="2016-01" db="EMBL/GenBank/DDBJ databases">
        <authorList>
            <person name="Peeters C."/>
        </authorList>
    </citation>
    <scope>NUCLEOTIDE SEQUENCE</scope>
    <source>
        <strain evidence="2">LMG 29321</strain>
    </source>
</reference>
<feature type="transmembrane region" description="Helical" evidence="1">
    <location>
        <begin position="327"/>
        <end position="346"/>
    </location>
</feature>
<feature type="transmembrane region" description="Helical" evidence="1">
    <location>
        <begin position="289"/>
        <end position="307"/>
    </location>
</feature>
<gene>
    <name evidence="2" type="ORF">AWB78_07596</name>
</gene>
<dbReference type="InterPro" id="IPR006160">
    <property type="entry name" value="SCFA_transpt_AtoE"/>
</dbReference>
<organism evidence="2 3">
    <name type="scientific">Caballeronia calidae</name>
    <dbReference type="NCBI Taxonomy" id="1777139"/>
    <lineage>
        <taxon>Bacteria</taxon>
        <taxon>Pseudomonadati</taxon>
        <taxon>Pseudomonadota</taxon>
        <taxon>Betaproteobacteria</taxon>
        <taxon>Burkholderiales</taxon>
        <taxon>Burkholderiaceae</taxon>
        <taxon>Caballeronia</taxon>
    </lineage>
</organism>
<feature type="transmembrane region" description="Helical" evidence="1">
    <location>
        <begin position="442"/>
        <end position="462"/>
    </location>
</feature>
<feature type="transmembrane region" description="Helical" evidence="1">
    <location>
        <begin position="114"/>
        <end position="143"/>
    </location>
</feature>
<dbReference type="EMBL" id="FCOX02000085">
    <property type="protein sequence ID" value="SAL05607.1"/>
    <property type="molecule type" value="Genomic_DNA"/>
</dbReference>
<feature type="transmembrane region" description="Helical" evidence="1">
    <location>
        <begin position="263"/>
        <end position="283"/>
    </location>
</feature>